<dbReference type="Pfam" id="PF08486">
    <property type="entry name" value="SpoIID"/>
    <property type="match status" value="1"/>
</dbReference>
<dbReference type="InterPro" id="IPR013693">
    <property type="entry name" value="SpoIID/LytB_N"/>
</dbReference>
<dbReference type="EMBL" id="UINC01149558">
    <property type="protein sequence ID" value="SVD42106.1"/>
    <property type="molecule type" value="Genomic_DNA"/>
</dbReference>
<sequence length="287" mass="30755">ADPTEVLFPFKARSYSKGTLRLRDAAPGGGIHLVLEIGVDDYLQGFSEVPDTWPEAAIEAQVVASRSLTVRKVIDLGPESEFDTARRAECNCHLLDRSPDPNYRGKVGEIAHPVWVDAVETTTGEVVSHQGSVALARFHSSSGGWTENYADVFGGDDHPYLATVFDSPSLSDPAANPHNSWSAGFGQVSLAEVFGFSWVSDMRVTQRNDSGSARTVAVTGIRWGRPATDLLSAVDVRLALSLRSTTFDITAFPRFGDVPTDHLFAGEIVGLEALGITSGCTANGFCP</sequence>
<name>A0A382V6A4_9ZZZZ</name>
<protein>
    <recommendedName>
        <fullName evidence="1">Sporulation stage II protein D amidase enhancer LytB N-terminal domain-containing protein</fullName>
    </recommendedName>
</protein>
<gene>
    <name evidence="2" type="ORF">METZ01_LOCUS394960</name>
</gene>
<feature type="non-terminal residue" evidence="2">
    <location>
        <position position="287"/>
    </location>
</feature>
<accession>A0A382V6A4</accession>
<organism evidence="2">
    <name type="scientific">marine metagenome</name>
    <dbReference type="NCBI Taxonomy" id="408172"/>
    <lineage>
        <taxon>unclassified sequences</taxon>
        <taxon>metagenomes</taxon>
        <taxon>ecological metagenomes</taxon>
    </lineage>
</organism>
<feature type="domain" description="Sporulation stage II protein D amidase enhancer LytB N-terminal" evidence="1">
    <location>
        <begin position="29"/>
        <end position="128"/>
    </location>
</feature>
<reference evidence="2" key="1">
    <citation type="submission" date="2018-05" db="EMBL/GenBank/DDBJ databases">
        <authorList>
            <person name="Lanie J.A."/>
            <person name="Ng W.-L."/>
            <person name="Kazmierczak K.M."/>
            <person name="Andrzejewski T.M."/>
            <person name="Davidsen T.M."/>
            <person name="Wayne K.J."/>
            <person name="Tettelin H."/>
            <person name="Glass J.I."/>
            <person name="Rusch D."/>
            <person name="Podicherti R."/>
            <person name="Tsui H.-C.T."/>
            <person name="Winkler M.E."/>
        </authorList>
    </citation>
    <scope>NUCLEOTIDE SEQUENCE</scope>
</reference>
<proteinExistence type="predicted"/>
<feature type="non-terminal residue" evidence="2">
    <location>
        <position position="1"/>
    </location>
</feature>
<evidence type="ECO:0000259" key="1">
    <source>
        <dbReference type="Pfam" id="PF08486"/>
    </source>
</evidence>
<evidence type="ECO:0000313" key="2">
    <source>
        <dbReference type="EMBL" id="SVD42106.1"/>
    </source>
</evidence>
<dbReference type="AlphaFoldDB" id="A0A382V6A4"/>